<dbReference type="SUPFAM" id="SSF47413">
    <property type="entry name" value="lambda repressor-like DNA-binding domains"/>
    <property type="match status" value="1"/>
</dbReference>
<gene>
    <name evidence="5" type="ORF">BG53_10705</name>
</gene>
<dbReference type="Proteomes" id="UP000053750">
    <property type="component" value="Unassembled WGS sequence"/>
</dbReference>
<dbReference type="InterPro" id="IPR010982">
    <property type="entry name" value="Lambda_DNA-bd_dom_sf"/>
</dbReference>
<evidence type="ECO:0000256" key="2">
    <source>
        <dbReference type="ARBA" id="ARBA00023125"/>
    </source>
</evidence>
<dbReference type="InterPro" id="IPR000843">
    <property type="entry name" value="HTH_LacI"/>
</dbReference>
<dbReference type="PANTHER" id="PTHR30146">
    <property type="entry name" value="LACI-RELATED TRANSCRIPTIONAL REPRESSOR"/>
    <property type="match status" value="1"/>
</dbReference>
<dbReference type="SMART" id="SM00354">
    <property type="entry name" value="HTH_LACI"/>
    <property type="match status" value="1"/>
</dbReference>
<dbReference type="OrthoDB" id="9796186at2"/>
<dbReference type="PROSITE" id="PS50932">
    <property type="entry name" value="HTH_LACI_2"/>
    <property type="match status" value="1"/>
</dbReference>
<dbReference type="CDD" id="cd01392">
    <property type="entry name" value="HTH_LacI"/>
    <property type="match status" value="1"/>
</dbReference>
<dbReference type="SUPFAM" id="SSF53822">
    <property type="entry name" value="Periplasmic binding protein-like I"/>
    <property type="match status" value="1"/>
</dbReference>
<keyword evidence="6" id="KW-1185">Reference proteome</keyword>
<dbReference type="PANTHER" id="PTHR30146:SF109">
    <property type="entry name" value="HTH-TYPE TRANSCRIPTIONAL REGULATOR GALS"/>
    <property type="match status" value="1"/>
</dbReference>
<dbReference type="CDD" id="cd06267">
    <property type="entry name" value="PBP1_LacI_sugar_binding-like"/>
    <property type="match status" value="1"/>
</dbReference>
<evidence type="ECO:0000313" key="5">
    <source>
        <dbReference type="EMBL" id="EXX91559.1"/>
    </source>
</evidence>
<dbReference type="Pfam" id="PF13377">
    <property type="entry name" value="Peripla_BP_3"/>
    <property type="match status" value="1"/>
</dbReference>
<dbReference type="InterPro" id="IPR046335">
    <property type="entry name" value="LacI/GalR-like_sensor"/>
</dbReference>
<feature type="domain" description="HTH lacI-type" evidence="4">
    <location>
        <begin position="3"/>
        <end position="57"/>
    </location>
</feature>
<dbReference type="RefSeq" id="WP_036583670.1">
    <property type="nucleotide sequence ID" value="NZ_KK082193.1"/>
</dbReference>
<evidence type="ECO:0000256" key="3">
    <source>
        <dbReference type="ARBA" id="ARBA00023163"/>
    </source>
</evidence>
<dbReference type="PRINTS" id="PR00036">
    <property type="entry name" value="HTHLACI"/>
</dbReference>
<dbReference type="EMBL" id="JFHU01000027">
    <property type="protein sequence ID" value="EXX91559.1"/>
    <property type="molecule type" value="Genomic_DNA"/>
</dbReference>
<comment type="caution">
    <text evidence="5">The sequence shown here is derived from an EMBL/GenBank/DDBJ whole genome shotgun (WGS) entry which is preliminary data.</text>
</comment>
<dbReference type="GO" id="GO:0003700">
    <property type="term" value="F:DNA-binding transcription factor activity"/>
    <property type="evidence" value="ECO:0007669"/>
    <property type="project" value="TreeGrafter"/>
</dbReference>
<keyword evidence="2" id="KW-0238">DNA-binding</keyword>
<evidence type="ECO:0000256" key="1">
    <source>
        <dbReference type="ARBA" id="ARBA00023015"/>
    </source>
</evidence>
<evidence type="ECO:0000313" key="6">
    <source>
        <dbReference type="Proteomes" id="UP000053750"/>
    </source>
</evidence>
<dbReference type="Gene3D" id="1.10.260.40">
    <property type="entry name" value="lambda repressor-like DNA-binding domains"/>
    <property type="match status" value="1"/>
</dbReference>
<evidence type="ECO:0000259" key="4">
    <source>
        <dbReference type="PROSITE" id="PS50932"/>
    </source>
</evidence>
<accession>A0A9W5S3B3</accession>
<sequence length="331" mass="36661">MKPTIYDIARLAGVSTATVSKVLNNTGRISEKTRERVTRIMDDLNYRPNMLASAMKGKSTYQIAFFIPDIDNPIYAQFVKHIEVRGQELGYNVVLCSTDNDPVKEERHVTLLRQRRVDGFIIASKFKNEELLKELIRDDVPVALFAHERADLSVDSITVDDYMGGYMATEYLHRLGHRRIGVVGEDSISAVERIRGYKNAHETAGIPFKEDLIVIGGSTYQGGEEAAARLLDRPDRPSAIFGCNDVLAIGVLQAAKARGIPVPDELSVIGFDDTPLCALVTPKLSSVSMPVSELGKHVTDTIIRKIEQADAPKQRIRMLPGLSIRESTAKL</sequence>
<keyword evidence="3" id="KW-0804">Transcription</keyword>
<dbReference type="GO" id="GO:0000976">
    <property type="term" value="F:transcription cis-regulatory region binding"/>
    <property type="evidence" value="ECO:0007669"/>
    <property type="project" value="TreeGrafter"/>
</dbReference>
<proteinExistence type="predicted"/>
<dbReference type="Pfam" id="PF00356">
    <property type="entry name" value="LacI"/>
    <property type="match status" value="1"/>
</dbReference>
<dbReference type="Gene3D" id="3.40.50.2300">
    <property type="match status" value="2"/>
</dbReference>
<organism evidence="5 6">
    <name type="scientific">Paenibacillus darwinianus</name>
    <dbReference type="NCBI Taxonomy" id="1380763"/>
    <lineage>
        <taxon>Bacteria</taxon>
        <taxon>Bacillati</taxon>
        <taxon>Bacillota</taxon>
        <taxon>Bacilli</taxon>
        <taxon>Bacillales</taxon>
        <taxon>Paenibacillaceae</taxon>
        <taxon>Paenibacillus</taxon>
    </lineage>
</organism>
<name>A0A9W5S3B3_9BACL</name>
<dbReference type="InterPro" id="IPR028082">
    <property type="entry name" value="Peripla_BP_I"/>
</dbReference>
<dbReference type="AlphaFoldDB" id="A0A9W5S3B3"/>
<reference evidence="5 6" key="1">
    <citation type="submission" date="2014-02" db="EMBL/GenBank/DDBJ databases">
        <title>Genome sequence of Paenibacillus darwinianus reveals adaptive mechanisms for survival in Antarctic soils.</title>
        <authorList>
            <person name="Dsouza M."/>
            <person name="Taylor M.W."/>
            <person name="Turner S.J."/>
            <person name="Aislabie J."/>
        </authorList>
    </citation>
    <scope>NUCLEOTIDE SEQUENCE [LARGE SCALE GENOMIC DNA]</scope>
    <source>
        <strain evidence="5 6">CE1</strain>
    </source>
</reference>
<keyword evidence="1" id="KW-0805">Transcription regulation</keyword>
<dbReference type="PROSITE" id="PS00356">
    <property type="entry name" value="HTH_LACI_1"/>
    <property type="match status" value="1"/>
</dbReference>
<protein>
    <submittedName>
        <fullName evidence="5">Transcriptional regulator</fullName>
    </submittedName>
</protein>